<comment type="caution">
    <text evidence="2">The sequence shown here is derived from an EMBL/GenBank/DDBJ whole genome shotgun (WGS) entry which is preliminary data.</text>
</comment>
<evidence type="ECO:0000313" key="3">
    <source>
        <dbReference type="Proteomes" id="UP000466535"/>
    </source>
</evidence>
<feature type="transmembrane region" description="Helical" evidence="1">
    <location>
        <begin position="336"/>
        <end position="360"/>
    </location>
</feature>
<feature type="transmembrane region" description="Helical" evidence="1">
    <location>
        <begin position="35"/>
        <end position="53"/>
    </location>
</feature>
<feature type="transmembrane region" description="Helical" evidence="1">
    <location>
        <begin position="366"/>
        <end position="384"/>
    </location>
</feature>
<feature type="transmembrane region" description="Helical" evidence="1">
    <location>
        <begin position="264"/>
        <end position="288"/>
    </location>
</feature>
<feature type="transmembrane region" description="Helical" evidence="1">
    <location>
        <begin position="179"/>
        <end position="197"/>
    </location>
</feature>
<feature type="transmembrane region" description="Helical" evidence="1">
    <location>
        <begin position="209"/>
        <end position="228"/>
    </location>
</feature>
<feature type="transmembrane region" description="Helical" evidence="1">
    <location>
        <begin position="300"/>
        <end position="320"/>
    </location>
</feature>
<evidence type="ECO:0000313" key="2">
    <source>
        <dbReference type="EMBL" id="MXR52647.1"/>
    </source>
</evidence>
<reference evidence="2 3" key="1">
    <citation type="submission" date="2019-12" db="EMBL/GenBank/DDBJ databases">
        <title>Isolation and characterization of three novel carbon monoxide-oxidizing members of Halobacteria from salione crusts and soils.</title>
        <authorList>
            <person name="Myers M.R."/>
            <person name="King G.M."/>
        </authorList>
    </citation>
    <scope>NUCLEOTIDE SEQUENCE [LARGE SCALE GENOMIC DNA]</scope>
    <source>
        <strain evidence="2 3">WSH3</strain>
    </source>
</reference>
<feature type="transmembrane region" description="Helical" evidence="1">
    <location>
        <begin position="65"/>
        <end position="85"/>
    </location>
</feature>
<dbReference type="Proteomes" id="UP000466535">
    <property type="component" value="Unassembled WGS sequence"/>
</dbReference>
<keyword evidence="1" id="KW-1133">Transmembrane helix</keyword>
<organism evidence="2 3">
    <name type="scientific">Halovenus carboxidivorans</name>
    <dbReference type="NCBI Taxonomy" id="2692199"/>
    <lineage>
        <taxon>Archaea</taxon>
        <taxon>Methanobacteriati</taxon>
        <taxon>Methanobacteriota</taxon>
        <taxon>Stenosarchaea group</taxon>
        <taxon>Halobacteria</taxon>
        <taxon>Halobacteriales</taxon>
        <taxon>Haloarculaceae</taxon>
        <taxon>Halovenus</taxon>
    </lineage>
</organism>
<sequence length="386" mass="39681">MSRWARRFVFAGALWLAVWQILVLAGGTHRTGVVVGLLGFVFQTVFGKAYSLVPSYFDRSLVTTRLLPVHFLLGNLGPMLLAVGIETANPSLRLAGAVAWTLAVGVFVGTLGASIRDNIAGSETGTGDASSHRVPLDRTANPFVPVAFAYLLVGTYGLLAVESELPVLVDGYVPRTVHLLGAGGAVLLLFAVGFRLLPRFLVTTIDHRFALVVLTAGALGPAVIAVSLPAGGLFAVGAALQAVAVVGYALAVVALYRRSKRDRIGFYGVLGGAGAGLLAVGLGITFALDGVTGARIAAHARLNVLGLLGLTIVGVSYQFYPPGVSTTALINDRTALVALCLLAGGLVVEVTGLLAGLPLIRTLGRALAAIGGVAHLLVVAAVLAER</sequence>
<name>A0A6B0T6U1_9EURY</name>
<protein>
    <submittedName>
        <fullName evidence="2">Uncharacterized protein</fullName>
    </submittedName>
</protein>
<dbReference type="EMBL" id="WUUT01000005">
    <property type="protein sequence ID" value="MXR52647.1"/>
    <property type="molecule type" value="Genomic_DNA"/>
</dbReference>
<keyword evidence="1" id="KW-0812">Transmembrane</keyword>
<dbReference type="AlphaFoldDB" id="A0A6B0T6U1"/>
<feature type="transmembrane region" description="Helical" evidence="1">
    <location>
        <begin position="234"/>
        <end position="257"/>
    </location>
</feature>
<proteinExistence type="predicted"/>
<gene>
    <name evidence="2" type="ORF">GRX03_13660</name>
</gene>
<accession>A0A6B0T6U1</accession>
<feature type="transmembrane region" description="Helical" evidence="1">
    <location>
        <begin position="97"/>
        <end position="115"/>
    </location>
</feature>
<keyword evidence="3" id="KW-1185">Reference proteome</keyword>
<feature type="transmembrane region" description="Helical" evidence="1">
    <location>
        <begin position="140"/>
        <end position="159"/>
    </location>
</feature>
<evidence type="ECO:0000256" key="1">
    <source>
        <dbReference type="SAM" id="Phobius"/>
    </source>
</evidence>
<keyword evidence="1" id="KW-0472">Membrane</keyword>